<accession>A0A0D9V2Q3</accession>
<name>A0A0D9V2Q3_9ORYZ</name>
<dbReference type="EnsemblPlants" id="LPERR01G18920.1">
    <property type="protein sequence ID" value="LPERR01G18920.1"/>
    <property type="gene ID" value="LPERR01G18920"/>
</dbReference>
<dbReference type="eggNOG" id="ENOG502SF7W">
    <property type="taxonomic scope" value="Eukaryota"/>
</dbReference>
<dbReference type="AlphaFoldDB" id="A0A0D9V2Q3"/>
<evidence type="ECO:0000313" key="1">
    <source>
        <dbReference type="EnsemblPlants" id="LPERR01G18920.1"/>
    </source>
</evidence>
<organism evidence="1 2">
    <name type="scientific">Leersia perrieri</name>
    <dbReference type="NCBI Taxonomy" id="77586"/>
    <lineage>
        <taxon>Eukaryota</taxon>
        <taxon>Viridiplantae</taxon>
        <taxon>Streptophyta</taxon>
        <taxon>Embryophyta</taxon>
        <taxon>Tracheophyta</taxon>
        <taxon>Spermatophyta</taxon>
        <taxon>Magnoliopsida</taxon>
        <taxon>Liliopsida</taxon>
        <taxon>Poales</taxon>
        <taxon>Poaceae</taxon>
        <taxon>BOP clade</taxon>
        <taxon>Oryzoideae</taxon>
        <taxon>Oryzeae</taxon>
        <taxon>Oryzinae</taxon>
        <taxon>Leersia</taxon>
    </lineage>
</organism>
<keyword evidence="2" id="KW-1185">Reference proteome</keyword>
<sequence length="135" mass="14281">MADLLSKASSAVAACARRVSRATRRLLHKRLLRRCGGGGGVETGKPDVVGEGLWRRAILMGERCEPLSFPGAIHYDSLGRRLSQPRRGRQQAKPAGAAAMLCRSSDAVEEAVVSAAAANGSSKARYVAAVPLLRD</sequence>
<reference evidence="1 2" key="1">
    <citation type="submission" date="2012-08" db="EMBL/GenBank/DDBJ databases">
        <title>Oryza genome evolution.</title>
        <authorList>
            <person name="Wing R.A."/>
        </authorList>
    </citation>
    <scope>NUCLEOTIDE SEQUENCE</scope>
</reference>
<dbReference type="Gramene" id="LPERR01G18920.1">
    <property type="protein sequence ID" value="LPERR01G18920.1"/>
    <property type="gene ID" value="LPERR01G18920"/>
</dbReference>
<reference evidence="1" key="3">
    <citation type="submission" date="2015-04" db="UniProtKB">
        <authorList>
            <consortium name="EnsemblPlants"/>
        </authorList>
    </citation>
    <scope>IDENTIFICATION</scope>
</reference>
<dbReference type="STRING" id="77586.A0A0D9V2Q3"/>
<protein>
    <submittedName>
        <fullName evidence="1">Uncharacterized protein</fullName>
    </submittedName>
</protein>
<evidence type="ECO:0000313" key="2">
    <source>
        <dbReference type="Proteomes" id="UP000032180"/>
    </source>
</evidence>
<dbReference type="PANTHER" id="PTHR33237:SF46">
    <property type="entry name" value="OS01G0606100 PROTEIN"/>
    <property type="match status" value="1"/>
</dbReference>
<dbReference type="Proteomes" id="UP000032180">
    <property type="component" value="Chromosome 1"/>
</dbReference>
<dbReference type="HOGENOM" id="CLU_128996_1_0_1"/>
<proteinExistence type="predicted"/>
<reference evidence="2" key="2">
    <citation type="submission" date="2013-12" db="EMBL/GenBank/DDBJ databases">
        <authorList>
            <person name="Yu Y."/>
            <person name="Lee S."/>
            <person name="de Baynast K."/>
            <person name="Wissotski M."/>
            <person name="Liu L."/>
            <person name="Talag J."/>
            <person name="Goicoechea J."/>
            <person name="Angelova A."/>
            <person name="Jetty R."/>
            <person name="Kudrna D."/>
            <person name="Golser W."/>
            <person name="Rivera L."/>
            <person name="Zhang J."/>
            <person name="Wing R."/>
        </authorList>
    </citation>
    <scope>NUCLEOTIDE SEQUENCE</scope>
</reference>
<dbReference type="PANTHER" id="PTHR33237">
    <property type="entry name" value="F2P16.13 PROTEIN-RELATED"/>
    <property type="match status" value="1"/>
</dbReference>